<reference evidence="2 3" key="1">
    <citation type="submission" date="2024-01" db="EMBL/GenBank/DDBJ databases">
        <authorList>
            <person name="Waweru B."/>
        </authorList>
    </citation>
    <scope>NUCLEOTIDE SEQUENCE [LARGE SCALE GENOMIC DNA]</scope>
</reference>
<feature type="region of interest" description="Disordered" evidence="1">
    <location>
        <begin position="34"/>
        <end position="128"/>
    </location>
</feature>
<dbReference type="GO" id="GO:0003729">
    <property type="term" value="F:mRNA binding"/>
    <property type="evidence" value="ECO:0007669"/>
    <property type="project" value="TreeGrafter"/>
</dbReference>
<sequence>MWLVCVLLSNDSTNLNYFLNPSCYARRNKHDIVKTQRVPEHANPTRNGQRTDSLPLDQRIVKKLERKDQQVSTERVDVQRRNWRNENWRNNRDTGRQQQRQKKERQPSPETWRKPVEQPKSASPDTGLRYGKIASALELAQAFSRSFSDRKLADRCSGERSLPSNMRMPFSRLMAPTSRPQINASSSILFGGIQYPLRNALLGVKPATTRIGGISDGKGKGD</sequence>
<dbReference type="InterPro" id="IPR010433">
    <property type="entry name" value="EIF-4B_pln"/>
</dbReference>
<dbReference type="EMBL" id="CAWUPB010001184">
    <property type="protein sequence ID" value="CAK7350855.1"/>
    <property type="molecule type" value="Genomic_DNA"/>
</dbReference>
<feature type="compositionally biased region" description="Basic and acidic residues" evidence="1">
    <location>
        <begin position="104"/>
        <end position="117"/>
    </location>
</feature>
<dbReference type="GO" id="GO:0003743">
    <property type="term" value="F:translation initiation factor activity"/>
    <property type="evidence" value="ECO:0007669"/>
    <property type="project" value="InterPro"/>
</dbReference>
<feature type="compositionally biased region" description="Basic and acidic residues" evidence="1">
    <location>
        <begin position="59"/>
        <end position="95"/>
    </location>
</feature>
<dbReference type="Proteomes" id="UP001314170">
    <property type="component" value="Unassembled WGS sequence"/>
</dbReference>
<evidence type="ECO:0000256" key="1">
    <source>
        <dbReference type="SAM" id="MobiDB-lite"/>
    </source>
</evidence>
<comment type="caution">
    <text evidence="2">The sequence shown here is derived from an EMBL/GenBank/DDBJ whole genome shotgun (WGS) entry which is preliminary data.</text>
</comment>
<evidence type="ECO:0000313" key="2">
    <source>
        <dbReference type="EMBL" id="CAK7350855.1"/>
    </source>
</evidence>
<name>A0AAV1SK93_9ROSI</name>
<organism evidence="2 3">
    <name type="scientific">Dovyalis caffra</name>
    <dbReference type="NCBI Taxonomy" id="77055"/>
    <lineage>
        <taxon>Eukaryota</taxon>
        <taxon>Viridiplantae</taxon>
        <taxon>Streptophyta</taxon>
        <taxon>Embryophyta</taxon>
        <taxon>Tracheophyta</taxon>
        <taxon>Spermatophyta</taxon>
        <taxon>Magnoliopsida</taxon>
        <taxon>eudicotyledons</taxon>
        <taxon>Gunneridae</taxon>
        <taxon>Pentapetalae</taxon>
        <taxon>rosids</taxon>
        <taxon>fabids</taxon>
        <taxon>Malpighiales</taxon>
        <taxon>Salicaceae</taxon>
        <taxon>Flacourtieae</taxon>
        <taxon>Dovyalis</taxon>
    </lineage>
</organism>
<dbReference type="AlphaFoldDB" id="A0AAV1SK93"/>
<keyword evidence="3" id="KW-1185">Reference proteome</keyword>
<accession>A0AAV1SK93</accession>
<gene>
    <name evidence="2" type="ORF">DCAF_LOCUS23561</name>
</gene>
<protein>
    <submittedName>
        <fullName evidence="2">Uncharacterized protein</fullName>
    </submittedName>
</protein>
<dbReference type="PANTHER" id="PTHR32091">
    <property type="entry name" value="EUKARYOTIC TRANSLATION INITIATION FACTOR 4B"/>
    <property type="match status" value="1"/>
</dbReference>
<proteinExistence type="predicted"/>
<evidence type="ECO:0000313" key="3">
    <source>
        <dbReference type="Proteomes" id="UP001314170"/>
    </source>
</evidence>
<dbReference type="PANTHER" id="PTHR32091:SF4">
    <property type="entry name" value="OS07G0546100 PROTEIN"/>
    <property type="match status" value="1"/>
</dbReference>